<name>A0A179UJU7_BLAGS</name>
<proteinExistence type="predicted"/>
<keyword evidence="3" id="KW-1185">Reference proteome</keyword>
<evidence type="ECO:0000256" key="1">
    <source>
        <dbReference type="SAM" id="SignalP"/>
    </source>
</evidence>
<accession>A0A179UJU7</accession>
<feature type="signal peptide" evidence="1">
    <location>
        <begin position="1"/>
        <end position="25"/>
    </location>
</feature>
<dbReference type="EMBL" id="GG657454">
    <property type="protein sequence ID" value="OAT08264.1"/>
    <property type="molecule type" value="Genomic_DNA"/>
</dbReference>
<organism evidence="2 3">
    <name type="scientific">Blastomyces gilchristii (strain SLH14081)</name>
    <name type="common">Blastomyces dermatitidis</name>
    <dbReference type="NCBI Taxonomy" id="559298"/>
    <lineage>
        <taxon>Eukaryota</taxon>
        <taxon>Fungi</taxon>
        <taxon>Dikarya</taxon>
        <taxon>Ascomycota</taxon>
        <taxon>Pezizomycotina</taxon>
        <taxon>Eurotiomycetes</taxon>
        <taxon>Eurotiomycetidae</taxon>
        <taxon>Onygenales</taxon>
        <taxon>Ajellomycetaceae</taxon>
        <taxon>Blastomyces</taxon>
    </lineage>
</organism>
<dbReference type="KEGG" id="bgh:BDBG_04230"/>
<dbReference type="RefSeq" id="XP_002625361.1">
    <property type="nucleotide sequence ID" value="XM_002625315.1"/>
</dbReference>
<dbReference type="OrthoDB" id="4181511at2759"/>
<protein>
    <submittedName>
        <fullName evidence="2">Uncharacterized protein</fullName>
    </submittedName>
</protein>
<evidence type="ECO:0000313" key="3">
    <source>
        <dbReference type="Proteomes" id="UP000002038"/>
    </source>
</evidence>
<sequence length="97" mass="10465">MKFSLKAFASTMLVSTHTAVELALAFPVNFANGQLASRVCASRTFCPTVLAEGWCVSWDTGFAMCEQKNGKDPTEELSRCKSCVESNCATPGCDEVM</sequence>
<dbReference type="VEuPathDB" id="FungiDB:BDBG_04230"/>
<evidence type="ECO:0000313" key="2">
    <source>
        <dbReference type="EMBL" id="OAT08264.1"/>
    </source>
</evidence>
<gene>
    <name evidence="2" type="ORF">BDBG_04230</name>
</gene>
<dbReference type="GeneID" id="8505060"/>
<dbReference type="Proteomes" id="UP000002038">
    <property type="component" value="Unassembled WGS sequence"/>
</dbReference>
<keyword evidence="1" id="KW-0732">Signal</keyword>
<dbReference type="AlphaFoldDB" id="A0A179UJU7"/>
<feature type="chain" id="PRO_5008107432" evidence="1">
    <location>
        <begin position="26"/>
        <end position="97"/>
    </location>
</feature>
<reference evidence="3" key="1">
    <citation type="journal article" date="2015" name="PLoS Genet.">
        <title>The dynamic genome and transcriptome of the human fungal pathogen Blastomyces and close relative Emmonsia.</title>
        <authorList>
            <person name="Munoz J.F."/>
            <person name="Gauthier G.M."/>
            <person name="Desjardins C.A."/>
            <person name="Gallo J.E."/>
            <person name="Holder J."/>
            <person name="Sullivan T.D."/>
            <person name="Marty A.J."/>
            <person name="Carmen J.C."/>
            <person name="Chen Z."/>
            <person name="Ding L."/>
            <person name="Gujja S."/>
            <person name="Magrini V."/>
            <person name="Misas E."/>
            <person name="Mitreva M."/>
            <person name="Priest M."/>
            <person name="Saif S."/>
            <person name="Whiston E.A."/>
            <person name="Young S."/>
            <person name="Zeng Q."/>
            <person name="Goldman W.E."/>
            <person name="Mardis E.R."/>
            <person name="Taylor J.W."/>
            <person name="McEwen J.G."/>
            <person name="Clay O.K."/>
            <person name="Klein B.S."/>
            <person name="Cuomo C.A."/>
        </authorList>
    </citation>
    <scope>NUCLEOTIDE SEQUENCE [LARGE SCALE GENOMIC DNA]</scope>
    <source>
        <strain evidence="3">SLH14081</strain>
    </source>
</reference>